<dbReference type="Gene3D" id="3.40.190.10">
    <property type="entry name" value="Periplasmic binding protein-like II"/>
    <property type="match status" value="2"/>
</dbReference>
<keyword evidence="5" id="KW-0472">Membrane</keyword>
<protein>
    <recommendedName>
        <fullName evidence="5">Maltodextrin-binding protein</fullName>
    </recommendedName>
</protein>
<feature type="signal peptide" evidence="5">
    <location>
        <begin position="1"/>
        <end position="24"/>
    </location>
</feature>
<dbReference type="GO" id="GO:1901982">
    <property type="term" value="F:maltose binding"/>
    <property type="evidence" value="ECO:0007669"/>
    <property type="project" value="TreeGrafter"/>
</dbReference>
<dbReference type="PANTHER" id="PTHR30061">
    <property type="entry name" value="MALTOSE-BINDING PERIPLASMIC PROTEIN"/>
    <property type="match status" value="1"/>
</dbReference>
<dbReference type="GO" id="GO:0015144">
    <property type="term" value="F:carbohydrate transmembrane transporter activity"/>
    <property type="evidence" value="ECO:0007669"/>
    <property type="project" value="InterPro"/>
</dbReference>
<gene>
    <name evidence="6" type="ORF">SAMN05421852_10538</name>
</gene>
<comment type="similarity">
    <text evidence="1 5">Belongs to the bacterial solute-binding protein 1 family.</text>
</comment>
<dbReference type="OrthoDB" id="9795467at2"/>
<dbReference type="Pfam" id="PF01547">
    <property type="entry name" value="SBP_bac_1"/>
    <property type="match status" value="1"/>
</dbReference>
<dbReference type="GO" id="GO:0015768">
    <property type="term" value="P:maltose transport"/>
    <property type="evidence" value="ECO:0007669"/>
    <property type="project" value="TreeGrafter"/>
</dbReference>
<evidence type="ECO:0000313" key="6">
    <source>
        <dbReference type="EMBL" id="SFJ14850.1"/>
    </source>
</evidence>
<proteinExistence type="inferred from homology"/>
<reference evidence="6 7" key="1">
    <citation type="submission" date="2016-10" db="EMBL/GenBank/DDBJ databases">
        <authorList>
            <person name="de Groot N.N."/>
        </authorList>
    </citation>
    <scope>NUCLEOTIDE SEQUENCE [LARGE SCALE GENOMIC DNA]</scope>
    <source>
        <strain evidence="6 7">DSM 44778</strain>
    </source>
</reference>
<evidence type="ECO:0000256" key="4">
    <source>
        <dbReference type="ARBA" id="ARBA00022729"/>
    </source>
</evidence>
<dbReference type="AlphaFoldDB" id="A0A1I3P0M5"/>
<keyword evidence="4 5" id="KW-0732">Signal</keyword>
<evidence type="ECO:0000256" key="3">
    <source>
        <dbReference type="ARBA" id="ARBA00022597"/>
    </source>
</evidence>
<dbReference type="PANTHER" id="PTHR30061:SF50">
    <property type="entry name" value="MALTOSE_MALTODEXTRIN-BINDING PERIPLASMIC PROTEIN"/>
    <property type="match status" value="1"/>
</dbReference>
<keyword evidence="5" id="KW-1003">Cell membrane</keyword>
<dbReference type="InterPro" id="IPR006059">
    <property type="entry name" value="SBP"/>
</dbReference>
<comment type="subcellular location">
    <subcellularLocation>
        <location evidence="5">Cell membrane</location>
        <topology evidence="5">Lipid-anchor</topology>
    </subcellularLocation>
</comment>
<dbReference type="Proteomes" id="UP000199545">
    <property type="component" value="Unassembled WGS sequence"/>
</dbReference>
<accession>A0A1I3P0M5</accession>
<sequence>MKKFFSIAASLALMVSMLVGCSSADDSASNGQVTITFWNTMNDEETETLKEMIANFEKENKNIKVKVENVPFAEAQNKFKQAAQSGNAPDVLRSEIAWTPEFAALGFLEPLDSYLKDQSDFLEVALKYSKWNGKTWSVPQVTDTLGLLYNKKLLAEKGFKEPPKTWDEFYKMAKALSDPAKDQWGYYHRQSDAYWAQPFIWSFGGGLITDNKEIQINSPGSVKGLEFLLKLRDDKVMPDEFDAQNDYNNLQQAFKTGRAAMVLQGPWAVSDILKGEQFKDPNNLGIAPIPTGPEGKTGSPVGGHGLVIYAGSKHKEASFKFISYLTSAENQAKFAKKNGLLPARKSAYDHPDVKNNRLVRDWKKVLNQATNRPVIPEGGQIYIAFSPEIQAAFKKQKNAKQALDAVAQAWKQLLHKQ</sequence>
<dbReference type="EMBL" id="FORR01000005">
    <property type="protein sequence ID" value="SFJ14850.1"/>
    <property type="molecule type" value="Genomic_DNA"/>
</dbReference>
<evidence type="ECO:0000313" key="7">
    <source>
        <dbReference type="Proteomes" id="UP000199545"/>
    </source>
</evidence>
<dbReference type="RefSeq" id="WP_093229076.1">
    <property type="nucleotide sequence ID" value="NZ_FORR01000005.1"/>
</dbReference>
<dbReference type="GO" id="GO:0055052">
    <property type="term" value="C:ATP-binding cassette (ABC) transporter complex, substrate-binding subunit-containing"/>
    <property type="evidence" value="ECO:0007669"/>
    <property type="project" value="TreeGrafter"/>
</dbReference>
<dbReference type="STRING" id="46223.SAMN05421852_10538"/>
<evidence type="ECO:0000256" key="2">
    <source>
        <dbReference type="ARBA" id="ARBA00022448"/>
    </source>
</evidence>
<keyword evidence="2 5" id="KW-0813">Transport</keyword>
<evidence type="ECO:0000256" key="1">
    <source>
        <dbReference type="ARBA" id="ARBA00008520"/>
    </source>
</evidence>
<dbReference type="PROSITE" id="PS51257">
    <property type="entry name" value="PROKAR_LIPOPROTEIN"/>
    <property type="match status" value="1"/>
</dbReference>
<dbReference type="SUPFAM" id="SSF53850">
    <property type="entry name" value="Periplasmic binding protein-like II"/>
    <property type="match status" value="1"/>
</dbReference>
<feature type="chain" id="PRO_5011521348" description="Maltodextrin-binding protein" evidence="5">
    <location>
        <begin position="25"/>
        <end position="417"/>
    </location>
</feature>
<dbReference type="InterPro" id="IPR006060">
    <property type="entry name" value="Maltose/Cyclodextrin-bd"/>
</dbReference>
<dbReference type="GO" id="GO:0042956">
    <property type="term" value="P:maltodextrin transmembrane transport"/>
    <property type="evidence" value="ECO:0007669"/>
    <property type="project" value="TreeGrafter"/>
</dbReference>
<organism evidence="6 7">
    <name type="scientific">Thermoflavimicrobium dichotomicum</name>
    <dbReference type="NCBI Taxonomy" id="46223"/>
    <lineage>
        <taxon>Bacteria</taxon>
        <taxon>Bacillati</taxon>
        <taxon>Bacillota</taxon>
        <taxon>Bacilli</taxon>
        <taxon>Bacillales</taxon>
        <taxon>Thermoactinomycetaceae</taxon>
        <taxon>Thermoflavimicrobium</taxon>
    </lineage>
</organism>
<dbReference type="PRINTS" id="PR00181">
    <property type="entry name" value="MALTOSEBP"/>
</dbReference>
<keyword evidence="7" id="KW-1185">Reference proteome</keyword>
<keyword evidence="5" id="KW-0449">Lipoprotein</keyword>
<name>A0A1I3P0M5_9BACL</name>
<evidence type="ECO:0000256" key="5">
    <source>
        <dbReference type="RuleBase" id="RU365005"/>
    </source>
</evidence>
<keyword evidence="3 5" id="KW-0762">Sugar transport</keyword>